<dbReference type="InterPro" id="IPR000644">
    <property type="entry name" value="CBS_dom"/>
</dbReference>
<dbReference type="SMART" id="SM00116">
    <property type="entry name" value="CBS"/>
    <property type="match status" value="2"/>
</dbReference>
<dbReference type="InterPro" id="IPR046342">
    <property type="entry name" value="CBS_dom_sf"/>
</dbReference>
<dbReference type="CDD" id="cd04606">
    <property type="entry name" value="CBS_pair_Mg_transporter"/>
    <property type="match status" value="1"/>
</dbReference>
<dbReference type="SUPFAM" id="SSF158791">
    <property type="entry name" value="MgtE N-terminal domain-like"/>
    <property type="match status" value="1"/>
</dbReference>
<dbReference type="AlphaFoldDB" id="A0A4R8UE02"/>
<reference evidence="4 5" key="1">
    <citation type="submission" date="2019-03" db="EMBL/GenBank/DDBJ databases">
        <title>Genomics of glacier-inhabiting Cryobacterium strains.</title>
        <authorList>
            <person name="Liu Q."/>
            <person name="Xin Y.-H."/>
        </authorList>
    </citation>
    <scope>NUCLEOTIDE SEQUENCE [LARGE SCALE GENOMIC DNA]</scope>
    <source>
        <strain evidence="4 5">Sr47</strain>
    </source>
</reference>
<dbReference type="Gene3D" id="3.10.580.10">
    <property type="entry name" value="CBS-domain"/>
    <property type="match status" value="1"/>
</dbReference>
<sequence length="446" mass="48271">MSATRVFVARLAGCTVFDPAGDRVGKVRDVLVVYRKSDPPRVVGLIVEIPGKRRVFVSIGRVTSMGSGQIITTGLINVRRFEQRGGEVRVIAEMLGRKVAFNDGSGEATVEDVAIEQSGPSSQGDWAISQLFVRRPKTSASPFAKGATAFVTWGEVREKSTVGQAQSAEQLIATYSDLKPADLANTLLDLPRERMFEVAGELPDGRLADVLEEMPETEQVGILTRLGDARAAEVLDHMQPDDAADLIAQLPSERGEQLLDLMEPEEADDVRFLLTYAPDTAGGLMTTEPIIVSADATVAEGLALIRRHDLAPALGAAICVTLPPYEPPTGRFLGMVHFQRMLRYPPHERLGTLLDLGLEPVTAETSAAEVSRILASYDLVSVPVVDENHRLVGVVTIDDVLDYLLPDDWRSHDGTEEARRRAAVRSELRTGSIPLPGGKETGHGQG</sequence>
<protein>
    <submittedName>
        <fullName evidence="4">Magnesium transporter</fullName>
    </submittedName>
</protein>
<evidence type="ECO:0000313" key="5">
    <source>
        <dbReference type="Proteomes" id="UP000297866"/>
    </source>
</evidence>
<evidence type="ECO:0000313" key="4">
    <source>
        <dbReference type="EMBL" id="TFB51270.1"/>
    </source>
</evidence>
<dbReference type="Pfam" id="PF03448">
    <property type="entry name" value="MgtE_N"/>
    <property type="match status" value="1"/>
</dbReference>
<feature type="compositionally biased region" description="Basic and acidic residues" evidence="2">
    <location>
        <begin position="414"/>
        <end position="428"/>
    </location>
</feature>
<dbReference type="PANTHER" id="PTHR43773:SF1">
    <property type="entry name" value="MAGNESIUM TRANSPORTER MGTE"/>
    <property type="match status" value="1"/>
</dbReference>
<dbReference type="PROSITE" id="PS51371">
    <property type="entry name" value="CBS"/>
    <property type="match status" value="1"/>
</dbReference>
<comment type="caution">
    <text evidence="4">The sequence shown here is derived from an EMBL/GenBank/DDBJ whole genome shotgun (WGS) entry which is preliminary data.</text>
</comment>
<feature type="domain" description="CBS" evidence="3">
    <location>
        <begin position="354"/>
        <end position="414"/>
    </location>
</feature>
<dbReference type="SUPFAM" id="SSF50346">
    <property type="entry name" value="PRC-barrel domain"/>
    <property type="match status" value="1"/>
</dbReference>
<dbReference type="Proteomes" id="UP000297866">
    <property type="component" value="Unassembled WGS sequence"/>
</dbReference>
<proteinExistence type="predicted"/>
<feature type="region of interest" description="Disordered" evidence="2">
    <location>
        <begin position="414"/>
        <end position="446"/>
    </location>
</feature>
<dbReference type="Pfam" id="PF00571">
    <property type="entry name" value="CBS"/>
    <property type="match status" value="2"/>
</dbReference>
<evidence type="ECO:0000259" key="3">
    <source>
        <dbReference type="PROSITE" id="PS51371"/>
    </source>
</evidence>
<keyword evidence="5" id="KW-1185">Reference proteome</keyword>
<dbReference type="OrthoDB" id="9764830at2"/>
<dbReference type="InterPro" id="IPR058838">
    <property type="entry name" value="SH3_actinomycetes"/>
</dbReference>
<keyword evidence="1" id="KW-0129">CBS domain</keyword>
<dbReference type="SUPFAM" id="SSF54631">
    <property type="entry name" value="CBS-domain pair"/>
    <property type="match status" value="1"/>
</dbReference>
<accession>A0A4R8UE02</accession>
<dbReference type="InterPro" id="IPR011033">
    <property type="entry name" value="PRC_barrel-like_sf"/>
</dbReference>
<gene>
    <name evidence="4" type="ORF">E3O23_08960</name>
</gene>
<dbReference type="RefSeq" id="WP_134490219.1">
    <property type="nucleotide sequence ID" value="NZ_SOEZ01000043.1"/>
</dbReference>
<dbReference type="Gene3D" id="1.25.60.10">
    <property type="entry name" value="MgtE N-terminal domain-like"/>
    <property type="match status" value="1"/>
</dbReference>
<evidence type="ECO:0000256" key="1">
    <source>
        <dbReference type="PROSITE-ProRule" id="PRU00703"/>
    </source>
</evidence>
<name>A0A4R8UE02_9MICO</name>
<evidence type="ECO:0000256" key="2">
    <source>
        <dbReference type="SAM" id="MobiDB-lite"/>
    </source>
</evidence>
<dbReference type="PANTHER" id="PTHR43773">
    <property type="entry name" value="MAGNESIUM TRANSPORTER MGTE"/>
    <property type="match status" value="1"/>
</dbReference>
<dbReference type="GO" id="GO:0015095">
    <property type="term" value="F:magnesium ion transmembrane transporter activity"/>
    <property type="evidence" value="ECO:0007669"/>
    <property type="project" value="InterPro"/>
</dbReference>
<dbReference type="EMBL" id="SOEZ01000043">
    <property type="protein sequence ID" value="TFB51270.1"/>
    <property type="molecule type" value="Genomic_DNA"/>
</dbReference>
<organism evidence="4 5">
    <name type="scientific">Cryobacterium tagatosivorans</name>
    <dbReference type="NCBI Taxonomy" id="1259199"/>
    <lineage>
        <taxon>Bacteria</taxon>
        <taxon>Bacillati</taxon>
        <taxon>Actinomycetota</taxon>
        <taxon>Actinomycetes</taxon>
        <taxon>Micrococcales</taxon>
        <taxon>Microbacteriaceae</taxon>
        <taxon>Cryobacterium</taxon>
    </lineage>
</organism>
<dbReference type="InterPro" id="IPR006668">
    <property type="entry name" value="Mg_transptr_MgtE_intracell_dom"/>
</dbReference>
<dbReference type="InterPro" id="IPR038076">
    <property type="entry name" value="MgtE_N_sf"/>
</dbReference>
<dbReference type="GO" id="GO:0016020">
    <property type="term" value="C:membrane"/>
    <property type="evidence" value="ECO:0007669"/>
    <property type="project" value="InterPro"/>
</dbReference>
<dbReference type="SMART" id="SM00924">
    <property type="entry name" value="MgtE_N"/>
    <property type="match status" value="1"/>
</dbReference>
<dbReference type="Pfam" id="PF26205">
    <property type="entry name" value="SH3_actinomycetes"/>
    <property type="match status" value="1"/>
</dbReference>
<dbReference type="InterPro" id="IPR006669">
    <property type="entry name" value="MgtE_transporter"/>
</dbReference>